<keyword evidence="8" id="KW-0460">Magnesium</keyword>
<evidence type="ECO:0000256" key="7">
    <source>
        <dbReference type="ARBA" id="ARBA00022827"/>
    </source>
</evidence>
<evidence type="ECO:0000256" key="9">
    <source>
        <dbReference type="ARBA" id="ARBA00031306"/>
    </source>
</evidence>
<dbReference type="PANTHER" id="PTHR30040">
    <property type="entry name" value="THIAMINE BIOSYNTHESIS LIPOPROTEIN APBE"/>
    <property type="match status" value="1"/>
</dbReference>
<comment type="caution">
    <text evidence="11">The sequence shown here is derived from an EMBL/GenBank/DDBJ whole genome shotgun (WGS) entry which is preliminary data.</text>
</comment>
<dbReference type="Pfam" id="PF02424">
    <property type="entry name" value="ApbE"/>
    <property type="match status" value="1"/>
</dbReference>
<dbReference type="AlphaFoldDB" id="A0A7Y0F2Y8"/>
<evidence type="ECO:0000256" key="3">
    <source>
        <dbReference type="ARBA" id="ARBA00016337"/>
    </source>
</evidence>
<keyword evidence="7" id="KW-0274">FAD</keyword>
<sequence>MRTAAQPLIRTRVAHAMTVPFTMQLVAAPDTEPERLDDLADRSIPRIKAWLDHVETVFSPFRADSSVGRARRGDWRALVEDPDFAEVYALCKQAKTLTDGHFDAMHAGAYDPTGLVKGWAVERALDRFLIPLVRAGEVAAAALGGGGDVRTAVAHDSDFVWHIGVADPFAPNTADHPTLRTISLRDGAVATSGTARRGEHITRTAHDLAQATVVDDRLTFADMWATTAIAAGERTFRDLTARHPDRRIMAVLVRADRTVADIA</sequence>
<comment type="cofactor">
    <cofactor evidence="1">
        <name>Mg(2+)</name>
        <dbReference type="ChEBI" id="CHEBI:18420"/>
    </cofactor>
</comment>
<keyword evidence="6" id="KW-0479">Metal-binding</keyword>
<name>A0A7Y0F2Y8_9BIFI</name>
<dbReference type="EC" id="2.7.1.180" evidence="2"/>
<proteinExistence type="predicted"/>
<dbReference type="RefSeq" id="WP_169276161.1">
    <property type="nucleotide sequence ID" value="NZ_JAAIIH010000015.1"/>
</dbReference>
<keyword evidence="4" id="KW-0285">Flavoprotein</keyword>
<dbReference type="EMBL" id="JAAIIH010000015">
    <property type="protein sequence ID" value="NMN01080.1"/>
    <property type="molecule type" value="Genomic_DNA"/>
</dbReference>
<dbReference type="PANTHER" id="PTHR30040:SF2">
    <property type="entry name" value="FAD:PROTEIN FMN TRANSFERASE"/>
    <property type="match status" value="1"/>
</dbReference>
<dbReference type="InterPro" id="IPR003374">
    <property type="entry name" value="ApbE-like_sf"/>
</dbReference>
<dbReference type="GO" id="GO:0046872">
    <property type="term" value="F:metal ion binding"/>
    <property type="evidence" value="ECO:0007669"/>
    <property type="project" value="UniProtKB-KW"/>
</dbReference>
<evidence type="ECO:0000256" key="2">
    <source>
        <dbReference type="ARBA" id="ARBA00011955"/>
    </source>
</evidence>
<evidence type="ECO:0000256" key="10">
    <source>
        <dbReference type="ARBA" id="ARBA00048540"/>
    </source>
</evidence>
<gene>
    <name evidence="11" type="ORF">G1C96_1663</name>
</gene>
<accession>A0A7Y0F2Y8</accession>
<evidence type="ECO:0000256" key="1">
    <source>
        <dbReference type="ARBA" id="ARBA00001946"/>
    </source>
</evidence>
<organism evidence="11 12">
    <name type="scientific">Bifidobacterium moraviense</name>
    <dbReference type="NCBI Taxonomy" id="2675323"/>
    <lineage>
        <taxon>Bacteria</taxon>
        <taxon>Bacillati</taxon>
        <taxon>Actinomycetota</taxon>
        <taxon>Actinomycetes</taxon>
        <taxon>Bifidobacteriales</taxon>
        <taxon>Bifidobacteriaceae</taxon>
        <taxon>Bifidobacterium</taxon>
    </lineage>
</organism>
<reference evidence="11 12" key="1">
    <citation type="submission" date="2020-02" db="EMBL/GenBank/DDBJ databases">
        <title>Characterization of phylogenetic diversity of novel bifidobacterial species isolated in Czech ZOOs.</title>
        <authorList>
            <person name="Lugli G.A."/>
            <person name="Vera N.B."/>
            <person name="Ventura M."/>
        </authorList>
    </citation>
    <scope>NUCLEOTIDE SEQUENCE [LARGE SCALE GENOMIC DNA]</scope>
    <source>
        <strain evidence="11 12">DSM 109958</strain>
    </source>
</reference>
<protein>
    <recommendedName>
        <fullName evidence="3">FAD:protein FMN transferase</fullName>
        <ecNumber evidence="2">2.7.1.180</ecNumber>
    </recommendedName>
    <alternativeName>
        <fullName evidence="9">Flavin transferase</fullName>
    </alternativeName>
</protein>
<keyword evidence="5" id="KW-0808">Transferase</keyword>
<evidence type="ECO:0000256" key="5">
    <source>
        <dbReference type="ARBA" id="ARBA00022679"/>
    </source>
</evidence>
<dbReference type="Gene3D" id="3.10.520.10">
    <property type="entry name" value="ApbE-like domains"/>
    <property type="match status" value="2"/>
</dbReference>
<keyword evidence="12" id="KW-1185">Reference proteome</keyword>
<evidence type="ECO:0000313" key="11">
    <source>
        <dbReference type="EMBL" id="NMN01080.1"/>
    </source>
</evidence>
<evidence type="ECO:0000256" key="4">
    <source>
        <dbReference type="ARBA" id="ARBA00022630"/>
    </source>
</evidence>
<evidence type="ECO:0000256" key="8">
    <source>
        <dbReference type="ARBA" id="ARBA00022842"/>
    </source>
</evidence>
<dbReference type="GO" id="GO:0016740">
    <property type="term" value="F:transferase activity"/>
    <property type="evidence" value="ECO:0007669"/>
    <property type="project" value="UniProtKB-KW"/>
</dbReference>
<evidence type="ECO:0000256" key="6">
    <source>
        <dbReference type="ARBA" id="ARBA00022723"/>
    </source>
</evidence>
<dbReference type="SUPFAM" id="SSF143631">
    <property type="entry name" value="ApbE-like"/>
    <property type="match status" value="1"/>
</dbReference>
<evidence type="ECO:0000313" key="12">
    <source>
        <dbReference type="Proteomes" id="UP000588277"/>
    </source>
</evidence>
<dbReference type="InterPro" id="IPR024932">
    <property type="entry name" value="ApbE"/>
</dbReference>
<dbReference type="Proteomes" id="UP000588277">
    <property type="component" value="Unassembled WGS sequence"/>
</dbReference>
<comment type="catalytic activity">
    <reaction evidence="10">
        <text>L-threonyl-[protein] + FAD = FMN-L-threonyl-[protein] + AMP + H(+)</text>
        <dbReference type="Rhea" id="RHEA:36847"/>
        <dbReference type="Rhea" id="RHEA-COMP:11060"/>
        <dbReference type="Rhea" id="RHEA-COMP:11061"/>
        <dbReference type="ChEBI" id="CHEBI:15378"/>
        <dbReference type="ChEBI" id="CHEBI:30013"/>
        <dbReference type="ChEBI" id="CHEBI:57692"/>
        <dbReference type="ChEBI" id="CHEBI:74257"/>
        <dbReference type="ChEBI" id="CHEBI:456215"/>
        <dbReference type="EC" id="2.7.1.180"/>
    </reaction>
</comment>